<dbReference type="Proteomes" id="UP001049200">
    <property type="component" value="Unassembled WGS sequence"/>
</dbReference>
<evidence type="ECO:0000313" key="2">
    <source>
        <dbReference type="EMBL" id="MBV4519661.1"/>
    </source>
</evidence>
<reference evidence="2" key="1">
    <citation type="submission" date="2021-06" db="EMBL/GenBank/DDBJ databases">
        <title>Updating the genus Pseudomonas: Description of 43 new species and partition of the Pseudomonas putida group.</title>
        <authorList>
            <person name="Girard L."/>
            <person name="Lood C."/>
            <person name="Vandamme P."/>
            <person name="Rokni-Zadeh H."/>
            <person name="Van Noort V."/>
            <person name="Hofte M."/>
            <person name="Lavigne R."/>
            <person name="De Mot R."/>
        </authorList>
    </citation>
    <scope>NUCLEOTIDE SEQUENCE</scope>
    <source>
        <strain evidence="2">SWRI74</strain>
    </source>
</reference>
<dbReference type="EMBL" id="JAHSTU010000001">
    <property type="protein sequence ID" value="MBV4519661.1"/>
    <property type="molecule type" value="Genomic_DNA"/>
</dbReference>
<dbReference type="Pfam" id="PF00583">
    <property type="entry name" value="Acetyltransf_1"/>
    <property type="match status" value="1"/>
</dbReference>
<dbReference type="PROSITE" id="PS51186">
    <property type="entry name" value="GNAT"/>
    <property type="match status" value="1"/>
</dbReference>
<name>A0ABS6QL35_9PSED</name>
<dbReference type="RefSeq" id="WP_217870725.1">
    <property type="nucleotide sequence ID" value="NZ_JAHSTU010000001.1"/>
</dbReference>
<dbReference type="CDD" id="cd04301">
    <property type="entry name" value="NAT_SF"/>
    <property type="match status" value="1"/>
</dbReference>
<proteinExistence type="predicted"/>
<dbReference type="InterPro" id="IPR000182">
    <property type="entry name" value="GNAT_dom"/>
</dbReference>
<gene>
    <name evidence="2" type="ORF">KVG88_06260</name>
</gene>
<evidence type="ECO:0000259" key="1">
    <source>
        <dbReference type="PROSITE" id="PS51186"/>
    </source>
</evidence>
<feature type="domain" description="N-acetyltransferase" evidence="1">
    <location>
        <begin position="1"/>
        <end position="144"/>
    </location>
</feature>
<accession>A0ABS6QL35</accession>
<comment type="caution">
    <text evidence="2">The sequence shown here is derived from an EMBL/GenBank/DDBJ whole genome shotgun (WGS) entry which is preliminary data.</text>
</comment>
<organism evidence="2 3">
    <name type="scientific">Pseudomonas azerbaijanoccidentalis</name>
    <dbReference type="NCBI Taxonomy" id="2842347"/>
    <lineage>
        <taxon>Bacteria</taxon>
        <taxon>Pseudomonadati</taxon>
        <taxon>Pseudomonadota</taxon>
        <taxon>Gammaproteobacteria</taxon>
        <taxon>Pseudomonadales</taxon>
        <taxon>Pseudomonadaceae</taxon>
        <taxon>Pseudomonas</taxon>
    </lineage>
</organism>
<keyword evidence="3" id="KW-1185">Reference proteome</keyword>
<sequence length="145" mass="16299">MSWQIRQAVLSDFKWLVRVDSLAENDHGRRRQIARAISKSECWVACDADDLAAPVGYGCLDKSFFGEWFVPLVVVSNAHRRCGIGRKIVAHLEHCSSAKKIFTSTNMSNTPMRELLSQLGYQSSGVVENLDPGDPELIFMKILEE</sequence>
<protein>
    <submittedName>
        <fullName evidence="2">GNAT family N-acetyltransferase</fullName>
    </submittedName>
</protein>
<evidence type="ECO:0000313" key="3">
    <source>
        <dbReference type="Proteomes" id="UP001049200"/>
    </source>
</evidence>